<name>A0A2H0WQ18_9BACT</name>
<evidence type="ECO:0000256" key="3">
    <source>
        <dbReference type="ARBA" id="ARBA00022679"/>
    </source>
</evidence>
<comment type="pathway">
    <text evidence="7">Protein modification; lipoprotein biosynthesis (diacylglyceryl transfer).</text>
</comment>
<feature type="binding site" evidence="7">
    <location>
        <position position="129"/>
    </location>
    <ligand>
        <name>a 1,2-diacyl-sn-glycero-3-phospho-(1'-sn-glycerol)</name>
        <dbReference type="ChEBI" id="CHEBI:64716"/>
    </ligand>
</feature>
<evidence type="ECO:0000313" key="9">
    <source>
        <dbReference type="Proteomes" id="UP000230775"/>
    </source>
</evidence>
<dbReference type="AlphaFoldDB" id="A0A2H0WQ18"/>
<evidence type="ECO:0000256" key="1">
    <source>
        <dbReference type="ARBA" id="ARBA00007150"/>
    </source>
</evidence>
<dbReference type="PANTHER" id="PTHR30589:SF0">
    <property type="entry name" value="PHOSPHATIDYLGLYCEROL--PROLIPOPROTEIN DIACYLGLYCERYL TRANSFERASE"/>
    <property type="match status" value="1"/>
</dbReference>
<dbReference type="GO" id="GO:0005886">
    <property type="term" value="C:plasma membrane"/>
    <property type="evidence" value="ECO:0007669"/>
    <property type="project" value="UniProtKB-SubCell"/>
</dbReference>
<evidence type="ECO:0000256" key="4">
    <source>
        <dbReference type="ARBA" id="ARBA00022692"/>
    </source>
</evidence>
<dbReference type="UniPathway" id="UPA00664"/>
<dbReference type="Pfam" id="PF01790">
    <property type="entry name" value="LGT"/>
    <property type="match status" value="1"/>
</dbReference>
<dbReference type="GO" id="GO:0008961">
    <property type="term" value="F:phosphatidylglycerol-prolipoprotein diacylglyceryl transferase activity"/>
    <property type="evidence" value="ECO:0007669"/>
    <property type="project" value="UniProtKB-UniRule"/>
</dbReference>
<organism evidence="8 9">
    <name type="scientific">Candidatus Shapirobacteria bacterium CG09_land_8_20_14_0_10_39_12</name>
    <dbReference type="NCBI Taxonomy" id="1974885"/>
    <lineage>
        <taxon>Bacteria</taxon>
        <taxon>Candidatus Shapironibacteriota</taxon>
    </lineage>
</organism>
<reference evidence="9" key="1">
    <citation type="submission" date="2017-09" db="EMBL/GenBank/DDBJ databases">
        <title>Depth-based differentiation of microbial function through sediment-hosted aquifers and enrichment of novel symbionts in the deep terrestrial subsurface.</title>
        <authorList>
            <person name="Probst A.J."/>
            <person name="Ladd B."/>
            <person name="Jarett J.K."/>
            <person name="Geller-Mcgrath D.E."/>
            <person name="Sieber C.M.K."/>
            <person name="Emerson J.B."/>
            <person name="Anantharaman K."/>
            <person name="Thomas B.C."/>
            <person name="Malmstrom R."/>
            <person name="Stieglmeier M."/>
            <person name="Klingl A."/>
            <person name="Woyke T."/>
            <person name="Ryan C.M."/>
            <person name="Banfield J.F."/>
        </authorList>
    </citation>
    <scope>NUCLEOTIDE SEQUENCE [LARGE SCALE GENOMIC DNA]</scope>
</reference>
<sequence>MPQSFTIGNLSFNFYGLFLAFGLLASYLYSSKKRNLFGLTQKTIDFAYLLGIFGAVIGARLYHVLDYWSFYKNNILSVFKIWNGGLGIFGALVGGVLGVFLAAKIYRLKLIKLLNLIFPSILFSQSIGRIGNFFNHEAYGLSNQPVFLYESILCLFAFLIFVFFIKKKHLGFAYYLIAYGLIRIFTEFLRIDTWTIFSFKIAYFFSILMIVAGIFFMVYFFDEDFRD</sequence>
<dbReference type="EC" id="2.5.1.145" evidence="7"/>
<feature type="transmembrane region" description="Helical" evidence="7">
    <location>
        <begin position="46"/>
        <end position="65"/>
    </location>
</feature>
<comment type="function">
    <text evidence="7">Catalyzes the transfer of the diacylglyceryl group from phosphatidylglycerol to the sulfhydryl group of the N-terminal cysteine of a prolipoprotein, the first step in the formation of mature lipoproteins.</text>
</comment>
<proteinExistence type="inferred from homology"/>
<comment type="caution">
    <text evidence="8">The sequence shown here is derived from an EMBL/GenBank/DDBJ whole genome shotgun (WGS) entry which is preliminary data.</text>
</comment>
<protein>
    <recommendedName>
        <fullName evidence="7">Phosphatidylglycerol--prolipoprotein diacylglyceryl transferase</fullName>
        <ecNumber evidence="7">2.5.1.145</ecNumber>
    </recommendedName>
</protein>
<evidence type="ECO:0000256" key="6">
    <source>
        <dbReference type="ARBA" id="ARBA00023136"/>
    </source>
</evidence>
<keyword evidence="2 7" id="KW-1003">Cell membrane</keyword>
<evidence type="ECO:0000256" key="7">
    <source>
        <dbReference type="HAMAP-Rule" id="MF_01147"/>
    </source>
</evidence>
<feature type="transmembrane region" description="Helical" evidence="7">
    <location>
        <begin position="113"/>
        <end position="134"/>
    </location>
</feature>
<comment type="subcellular location">
    <subcellularLocation>
        <location evidence="7">Cell membrane</location>
        <topology evidence="7">Multi-pass membrane protein</topology>
    </subcellularLocation>
</comment>
<feature type="transmembrane region" description="Helical" evidence="7">
    <location>
        <begin position="85"/>
        <end position="106"/>
    </location>
</feature>
<comment type="catalytic activity">
    <reaction evidence="7">
        <text>L-cysteinyl-[prolipoprotein] + a 1,2-diacyl-sn-glycero-3-phospho-(1'-sn-glycerol) = an S-1,2-diacyl-sn-glyceryl-L-cysteinyl-[prolipoprotein] + sn-glycerol 1-phosphate + H(+)</text>
        <dbReference type="Rhea" id="RHEA:56712"/>
        <dbReference type="Rhea" id="RHEA-COMP:14679"/>
        <dbReference type="Rhea" id="RHEA-COMP:14680"/>
        <dbReference type="ChEBI" id="CHEBI:15378"/>
        <dbReference type="ChEBI" id="CHEBI:29950"/>
        <dbReference type="ChEBI" id="CHEBI:57685"/>
        <dbReference type="ChEBI" id="CHEBI:64716"/>
        <dbReference type="ChEBI" id="CHEBI:140658"/>
        <dbReference type="EC" id="2.5.1.145"/>
    </reaction>
</comment>
<gene>
    <name evidence="7" type="primary">lgt</name>
    <name evidence="8" type="ORF">COT64_01145</name>
</gene>
<evidence type="ECO:0000256" key="5">
    <source>
        <dbReference type="ARBA" id="ARBA00022989"/>
    </source>
</evidence>
<feature type="transmembrane region" description="Helical" evidence="7">
    <location>
        <begin position="12"/>
        <end position="30"/>
    </location>
</feature>
<feature type="transmembrane region" description="Helical" evidence="7">
    <location>
        <begin position="146"/>
        <end position="165"/>
    </location>
</feature>
<dbReference type="Proteomes" id="UP000230775">
    <property type="component" value="Unassembled WGS sequence"/>
</dbReference>
<dbReference type="PANTHER" id="PTHR30589">
    <property type="entry name" value="PROLIPOPROTEIN DIACYLGLYCERYL TRANSFERASE"/>
    <property type="match status" value="1"/>
</dbReference>
<dbReference type="InterPro" id="IPR001640">
    <property type="entry name" value="Lgt"/>
</dbReference>
<keyword evidence="5 7" id="KW-1133">Transmembrane helix</keyword>
<dbReference type="EMBL" id="PEZI01000027">
    <property type="protein sequence ID" value="PIS14721.1"/>
    <property type="molecule type" value="Genomic_DNA"/>
</dbReference>
<dbReference type="HAMAP" id="MF_01147">
    <property type="entry name" value="Lgt"/>
    <property type="match status" value="1"/>
</dbReference>
<comment type="similarity">
    <text evidence="1 7">Belongs to the Lgt family.</text>
</comment>
<accession>A0A2H0WQ18</accession>
<feature type="transmembrane region" description="Helical" evidence="7">
    <location>
        <begin position="172"/>
        <end position="189"/>
    </location>
</feature>
<dbReference type="PROSITE" id="PS01311">
    <property type="entry name" value="LGT"/>
    <property type="match status" value="1"/>
</dbReference>
<feature type="transmembrane region" description="Helical" evidence="7">
    <location>
        <begin position="201"/>
        <end position="221"/>
    </location>
</feature>
<evidence type="ECO:0000256" key="2">
    <source>
        <dbReference type="ARBA" id="ARBA00022475"/>
    </source>
</evidence>
<evidence type="ECO:0000313" key="8">
    <source>
        <dbReference type="EMBL" id="PIS14721.1"/>
    </source>
</evidence>
<keyword evidence="4 7" id="KW-0812">Transmembrane</keyword>
<dbReference type="GO" id="GO:0042158">
    <property type="term" value="P:lipoprotein biosynthetic process"/>
    <property type="evidence" value="ECO:0007669"/>
    <property type="project" value="UniProtKB-UniRule"/>
</dbReference>
<keyword evidence="3 7" id="KW-0808">Transferase</keyword>
<keyword evidence="6 7" id="KW-0472">Membrane</keyword>